<dbReference type="Gene3D" id="3.40.50.720">
    <property type="entry name" value="NAD(P)-binding Rossmann-like Domain"/>
    <property type="match status" value="1"/>
</dbReference>
<dbReference type="CDD" id="cd05374">
    <property type="entry name" value="17beta-HSD-like_SDR_c"/>
    <property type="match status" value="1"/>
</dbReference>
<dbReference type="GO" id="GO:0016491">
    <property type="term" value="F:oxidoreductase activity"/>
    <property type="evidence" value="ECO:0007669"/>
    <property type="project" value="UniProtKB-KW"/>
</dbReference>
<dbReference type="InterPro" id="IPR020904">
    <property type="entry name" value="Sc_DH/Rdtase_CS"/>
</dbReference>
<dbReference type="InterPro" id="IPR051911">
    <property type="entry name" value="SDR_oxidoreductase"/>
</dbReference>
<dbReference type="EMBL" id="SPLM01000003">
    <property type="protein sequence ID" value="TMW67847.1"/>
    <property type="molecule type" value="Genomic_DNA"/>
</dbReference>
<organism evidence="4 5">
    <name type="scientific">Pythium oligandrum</name>
    <name type="common">Mycoparasitic fungus</name>
    <dbReference type="NCBI Taxonomy" id="41045"/>
    <lineage>
        <taxon>Eukaryota</taxon>
        <taxon>Sar</taxon>
        <taxon>Stramenopiles</taxon>
        <taxon>Oomycota</taxon>
        <taxon>Peronosporomycetes</taxon>
        <taxon>Pythiales</taxon>
        <taxon>Pythiaceae</taxon>
        <taxon>Pythium</taxon>
    </lineage>
</organism>
<dbReference type="PANTHER" id="PTHR43976:SF16">
    <property type="entry name" value="SHORT-CHAIN DEHYDROGENASE_REDUCTASE FAMILY PROTEIN"/>
    <property type="match status" value="1"/>
</dbReference>
<dbReference type="SUPFAM" id="SSF51735">
    <property type="entry name" value="NAD(P)-binding Rossmann-fold domains"/>
    <property type="match status" value="1"/>
</dbReference>
<dbReference type="OrthoDB" id="1274115at2759"/>
<dbReference type="PRINTS" id="PR00081">
    <property type="entry name" value="GDHRDH"/>
</dbReference>
<dbReference type="InterPro" id="IPR036291">
    <property type="entry name" value="NAD(P)-bd_dom_sf"/>
</dbReference>
<dbReference type="PROSITE" id="PS00061">
    <property type="entry name" value="ADH_SHORT"/>
    <property type="match status" value="1"/>
</dbReference>
<evidence type="ECO:0000256" key="3">
    <source>
        <dbReference type="RuleBase" id="RU000363"/>
    </source>
</evidence>
<reference evidence="4" key="1">
    <citation type="submission" date="2019-03" db="EMBL/GenBank/DDBJ databases">
        <title>Long read genome sequence of the mycoparasitic Pythium oligandrum ATCC 38472 isolated from sugarbeet rhizosphere.</title>
        <authorList>
            <person name="Gaulin E."/>
        </authorList>
    </citation>
    <scope>NUCLEOTIDE SEQUENCE</scope>
    <source>
        <strain evidence="4">ATCC 38472_TT</strain>
    </source>
</reference>
<evidence type="ECO:0000256" key="1">
    <source>
        <dbReference type="ARBA" id="ARBA00006484"/>
    </source>
</evidence>
<dbReference type="InterPro" id="IPR002347">
    <property type="entry name" value="SDR_fam"/>
</dbReference>
<name>A0A8K1FQD9_PYTOL</name>
<protein>
    <submittedName>
        <fullName evidence="4">Uncharacterized protein</fullName>
    </submittedName>
</protein>
<keyword evidence="5" id="KW-1185">Reference proteome</keyword>
<dbReference type="AlphaFoldDB" id="A0A8K1FQD9"/>
<dbReference type="Proteomes" id="UP000794436">
    <property type="component" value="Unassembled WGS sequence"/>
</dbReference>
<gene>
    <name evidence="4" type="ORF">Poli38472_007519</name>
</gene>
<dbReference type="PANTHER" id="PTHR43976">
    <property type="entry name" value="SHORT CHAIN DEHYDROGENASE"/>
    <property type="match status" value="1"/>
</dbReference>
<dbReference type="Pfam" id="PF00106">
    <property type="entry name" value="adh_short"/>
    <property type="match status" value="1"/>
</dbReference>
<comment type="caution">
    <text evidence="4">The sequence shown here is derived from an EMBL/GenBank/DDBJ whole genome shotgun (WGS) entry which is preliminary data.</text>
</comment>
<accession>A0A8K1FQD9</accession>
<evidence type="ECO:0000313" key="5">
    <source>
        <dbReference type="Proteomes" id="UP000794436"/>
    </source>
</evidence>
<proteinExistence type="inferred from homology"/>
<dbReference type="PRINTS" id="PR00080">
    <property type="entry name" value="SDRFAMILY"/>
</dbReference>
<keyword evidence="2" id="KW-0560">Oxidoreductase</keyword>
<evidence type="ECO:0000256" key="2">
    <source>
        <dbReference type="ARBA" id="ARBA00023002"/>
    </source>
</evidence>
<evidence type="ECO:0000313" key="4">
    <source>
        <dbReference type="EMBL" id="TMW67847.1"/>
    </source>
</evidence>
<sequence>MTASTPTSTADAKVWFITGCSTGFGREFALAALRRGDQVIATARKIEALDELKALGCQVLTLDVTSDDDTVKSVVKTAHGFYGRIDILVNNAGVGLVGAVEETSSEVVQRAFDVNVFGLLRVTRAVLPYMREQQSGTIANIGSVAGVVASPACGIYSATKYAVAGVTQSLRAEVASFGIKVTVVEPGMFETALADKFLPIEGPVAAYEPIVSAILGGTKTLPKGDATKGAQAVVDALTNSGRAADRELPCRLPLGAIYEAWQYGITTSQKELADWKDYTNPETFA</sequence>
<comment type="similarity">
    <text evidence="1 3">Belongs to the short-chain dehydrogenases/reductases (SDR) family.</text>
</comment>